<dbReference type="RefSeq" id="WP_121010611.1">
    <property type="nucleotide sequence ID" value="NZ_RCCJ01000001.1"/>
</dbReference>
<organism evidence="4 5">
    <name type="scientific">Hydrogenivirga caldilitoris</name>
    <dbReference type="NCBI Taxonomy" id="246264"/>
    <lineage>
        <taxon>Bacteria</taxon>
        <taxon>Pseudomonadati</taxon>
        <taxon>Aquificota</taxon>
        <taxon>Aquificia</taxon>
        <taxon>Aquificales</taxon>
        <taxon>Aquificaceae</taxon>
        <taxon>Hydrogenivirga</taxon>
    </lineage>
</organism>
<reference evidence="4 5" key="1">
    <citation type="submission" date="2018-10" db="EMBL/GenBank/DDBJ databases">
        <title>Genomic Encyclopedia of Archaeal and Bacterial Type Strains, Phase II (KMG-II): from individual species to whole genera.</title>
        <authorList>
            <person name="Goeker M."/>
        </authorList>
    </citation>
    <scope>NUCLEOTIDE SEQUENCE [LARGE SCALE GENOMIC DNA]</scope>
    <source>
        <strain evidence="4 5">DSM 16510</strain>
    </source>
</reference>
<evidence type="ECO:0000259" key="3">
    <source>
        <dbReference type="PROSITE" id="PS50887"/>
    </source>
</evidence>
<dbReference type="PANTHER" id="PTHR45138:SF9">
    <property type="entry name" value="DIGUANYLATE CYCLASE DGCM-RELATED"/>
    <property type="match status" value="1"/>
</dbReference>
<dbReference type="Pfam" id="PF08495">
    <property type="entry name" value="FIST"/>
    <property type="match status" value="1"/>
</dbReference>
<comment type="catalytic activity">
    <reaction evidence="2">
        <text>2 GTP = 3',3'-c-di-GMP + 2 diphosphate</text>
        <dbReference type="Rhea" id="RHEA:24898"/>
        <dbReference type="ChEBI" id="CHEBI:33019"/>
        <dbReference type="ChEBI" id="CHEBI:37565"/>
        <dbReference type="ChEBI" id="CHEBI:58805"/>
        <dbReference type="EC" id="2.7.7.65"/>
    </reaction>
</comment>
<dbReference type="Gene3D" id="3.30.70.270">
    <property type="match status" value="1"/>
</dbReference>
<dbReference type="OrthoDB" id="9804955at2"/>
<dbReference type="SMART" id="SM01204">
    <property type="entry name" value="FIST_C"/>
    <property type="match status" value="1"/>
</dbReference>
<dbReference type="SMART" id="SM00897">
    <property type="entry name" value="FIST"/>
    <property type="match status" value="1"/>
</dbReference>
<dbReference type="Proteomes" id="UP000267841">
    <property type="component" value="Unassembled WGS sequence"/>
</dbReference>
<dbReference type="InterPro" id="IPR029787">
    <property type="entry name" value="Nucleotide_cyclase"/>
</dbReference>
<accession>A0A497XNV9</accession>
<dbReference type="SMART" id="SM00267">
    <property type="entry name" value="GGDEF"/>
    <property type="match status" value="1"/>
</dbReference>
<dbReference type="SUPFAM" id="SSF55073">
    <property type="entry name" value="Nucleotide cyclase"/>
    <property type="match status" value="1"/>
</dbReference>
<name>A0A497XNV9_9AQUI</name>
<dbReference type="NCBIfam" id="TIGR00254">
    <property type="entry name" value="GGDEF"/>
    <property type="match status" value="1"/>
</dbReference>
<protein>
    <recommendedName>
        <fullName evidence="1">diguanylate cyclase</fullName>
        <ecNumber evidence="1">2.7.7.65</ecNumber>
    </recommendedName>
</protein>
<dbReference type="FunFam" id="3.30.70.270:FF:000001">
    <property type="entry name" value="Diguanylate cyclase domain protein"/>
    <property type="match status" value="1"/>
</dbReference>
<dbReference type="InterPro" id="IPR019494">
    <property type="entry name" value="FIST_C"/>
</dbReference>
<dbReference type="PROSITE" id="PS50887">
    <property type="entry name" value="GGDEF"/>
    <property type="match status" value="1"/>
</dbReference>
<comment type="caution">
    <text evidence="4">The sequence shown here is derived from an EMBL/GenBank/DDBJ whole genome shotgun (WGS) entry which is preliminary data.</text>
</comment>
<proteinExistence type="predicted"/>
<dbReference type="CDD" id="cd01949">
    <property type="entry name" value="GGDEF"/>
    <property type="match status" value="1"/>
</dbReference>
<dbReference type="Pfam" id="PF10442">
    <property type="entry name" value="FIST_C"/>
    <property type="match status" value="1"/>
</dbReference>
<keyword evidence="5" id="KW-1185">Reference proteome</keyword>
<dbReference type="PANTHER" id="PTHR45138">
    <property type="entry name" value="REGULATORY COMPONENTS OF SENSORY TRANSDUCTION SYSTEM"/>
    <property type="match status" value="1"/>
</dbReference>
<evidence type="ECO:0000256" key="2">
    <source>
        <dbReference type="ARBA" id="ARBA00034247"/>
    </source>
</evidence>
<dbReference type="EC" id="2.7.7.65" evidence="1"/>
<dbReference type="Pfam" id="PF00990">
    <property type="entry name" value="GGDEF"/>
    <property type="match status" value="1"/>
</dbReference>
<gene>
    <name evidence="4" type="ORF">BCF55_0913</name>
</gene>
<evidence type="ECO:0000256" key="1">
    <source>
        <dbReference type="ARBA" id="ARBA00012528"/>
    </source>
</evidence>
<evidence type="ECO:0000313" key="5">
    <source>
        <dbReference type="Proteomes" id="UP000267841"/>
    </source>
</evidence>
<feature type="domain" description="GGDEF" evidence="3">
    <location>
        <begin position="443"/>
        <end position="571"/>
    </location>
</feature>
<dbReference type="InterPro" id="IPR000160">
    <property type="entry name" value="GGDEF_dom"/>
</dbReference>
<evidence type="ECO:0000313" key="4">
    <source>
        <dbReference type="EMBL" id="RLJ70635.1"/>
    </source>
</evidence>
<dbReference type="InterPro" id="IPR050469">
    <property type="entry name" value="Diguanylate_Cyclase"/>
</dbReference>
<dbReference type="InterPro" id="IPR013702">
    <property type="entry name" value="FIST_domain_N"/>
</dbReference>
<dbReference type="EMBL" id="RCCJ01000001">
    <property type="protein sequence ID" value="RLJ70635.1"/>
    <property type="molecule type" value="Genomic_DNA"/>
</dbReference>
<sequence length="571" mass="63862">MKTYNLLYKQEGDVTRFVEEKGIEDTPRLLVQVFTGVPERRYIENLQRELEKLFNKAGVIGTSTGGEIFNGEVYENSTVLSFTVFERAWVKTALVEGADALRTGRELVGRILDEDTKLMIIFADGLNTNGDDLIDAINEEAQSVPVVGGLAGDNFTFKGTYVFTSRDVTDRGVVGASVNTDKLQISTHYNLAWVPVGKGMVVTRTAGNRIYEIEGKPVVEVYKSYLGAEAEELLPYVAIEFPLVLERDGVMLARACLGIAEDGSMLYTGVIKEGEKVRFSIWDTGVMLDSAAENLKKFRSNPSESVFVYTCLARKYLIGGEAEVESKHLQSVSPTSGFMTYGEFYNLDGKNRFMNYTFTAVSLSEREFTQNSEGQELEEEPGRDLIRFRALVSLVNTITGELKDANDKLERLAERDPLTGLYNRRKMIALLEEQIRRTERYGKSFCVLMVDIDNFKLINDTYGHQKGDEVLKGMAQALRELLRSTDLYSRWGGEEFLVVMPETEIEGGTAVAEKLRVGVRGFFNRKLGMDISVSVGLTAYRDGDCIEGLLSRADRAMYRAKKKGKNLVVVS</sequence>
<dbReference type="AlphaFoldDB" id="A0A497XNV9"/>
<dbReference type="InterPro" id="IPR043128">
    <property type="entry name" value="Rev_trsase/Diguanyl_cyclase"/>
</dbReference>
<dbReference type="GO" id="GO:0052621">
    <property type="term" value="F:diguanylate cyclase activity"/>
    <property type="evidence" value="ECO:0007669"/>
    <property type="project" value="UniProtKB-EC"/>
</dbReference>